<evidence type="ECO:0000256" key="2">
    <source>
        <dbReference type="ARBA" id="ARBA00013194"/>
    </source>
</evidence>
<sequence length="242" mass="28526">MLETLDCLSNKSILLLEKNRLLFPLIKTELIKSELDNLTIEKEIEKKNIEKIKEKYGLTDDEKFEEWLKSQNLQKIEFEHAALQNLKLQEFYQQNFSNKLDARFLKRKSQLDIIIYSIIRVKDPYKAQELYQRIIEKEACFEDLAAKYSEGIEKRTRGIVGPIEAAKTHPGVLQILRTSEPGFINQPLQVQGFYVVTRLESYDAAELDEFMRKKMGEELFNDYIETKSEELRQNILNKNPEK</sequence>
<accession>A0A318QY34</accession>
<comment type="caution">
    <text evidence="8">The sequence shown here is derived from an EMBL/GenBank/DDBJ whole genome shotgun (WGS) entry which is preliminary data.</text>
</comment>
<name>A0A318QY34_PROMR</name>
<keyword evidence="3" id="KW-0732">Signal</keyword>
<evidence type="ECO:0000256" key="1">
    <source>
        <dbReference type="ARBA" id="ARBA00000971"/>
    </source>
</evidence>
<dbReference type="GO" id="GO:0003755">
    <property type="term" value="F:peptidyl-prolyl cis-trans isomerase activity"/>
    <property type="evidence" value="ECO:0007669"/>
    <property type="project" value="UniProtKB-KW"/>
</dbReference>
<gene>
    <name evidence="8" type="ORF">DNJ73_09145</name>
</gene>
<comment type="catalytic activity">
    <reaction evidence="1">
        <text>[protein]-peptidylproline (omega=180) = [protein]-peptidylproline (omega=0)</text>
        <dbReference type="Rhea" id="RHEA:16237"/>
        <dbReference type="Rhea" id="RHEA-COMP:10747"/>
        <dbReference type="Rhea" id="RHEA-COMP:10748"/>
        <dbReference type="ChEBI" id="CHEBI:83833"/>
        <dbReference type="ChEBI" id="CHEBI:83834"/>
        <dbReference type="EC" id="5.2.1.8"/>
    </reaction>
</comment>
<evidence type="ECO:0000256" key="3">
    <source>
        <dbReference type="ARBA" id="ARBA00022729"/>
    </source>
</evidence>
<dbReference type="SUPFAM" id="SSF54534">
    <property type="entry name" value="FKBP-like"/>
    <property type="match status" value="1"/>
</dbReference>
<evidence type="ECO:0000259" key="7">
    <source>
        <dbReference type="PROSITE" id="PS50198"/>
    </source>
</evidence>
<proteinExistence type="predicted"/>
<dbReference type="InterPro" id="IPR000297">
    <property type="entry name" value="PPIase_PpiC"/>
</dbReference>
<dbReference type="Pfam" id="PF00639">
    <property type="entry name" value="Rotamase"/>
    <property type="match status" value="1"/>
</dbReference>
<dbReference type="PANTHER" id="PTHR47245">
    <property type="entry name" value="PEPTIDYLPROLYL ISOMERASE"/>
    <property type="match status" value="1"/>
</dbReference>
<dbReference type="EMBL" id="QJUE01000006">
    <property type="protein sequence ID" value="PYE00698.1"/>
    <property type="molecule type" value="Genomic_DNA"/>
</dbReference>
<protein>
    <recommendedName>
        <fullName evidence="2">peptidylprolyl isomerase</fullName>
        <ecNumber evidence="2">5.2.1.8</ecNumber>
    </recommendedName>
</protein>
<dbReference type="InterPro" id="IPR046357">
    <property type="entry name" value="PPIase_dom_sf"/>
</dbReference>
<feature type="domain" description="PpiC" evidence="7">
    <location>
        <begin position="97"/>
        <end position="201"/>
    </location>
</feature>
<dbReference type="OrthoDB" id="541012at2"/>
<dbReference type="PROSITE" id="PS50198">
    <property type="entry name" value="PPIC_PPIASE_2"/>
    <property type="match status" value="1"/>
</dbReference>
<dbReference type="RefSeq" id="WP_158467397.1">
    <property type="nucleotide sequence ID" value="NZ_QJUE01000006.1"/>
</dbReference>
<dbReference type="EC" id="5.2.1.8" evidence="2"/>
<evidence type="ECO:0000313" key="8">
    <source>
        <dbReference type="EMBL" id="PYE00698.1"/>
    </source>
</evidence>
<evidence type="ECO:0000313" key="9">
    <source>
        <dbReference type="Proteomes" id="UP000247807"/>
    </source>
</evidence>
<organism evidence="8 9">
    <name type="scientific">Prochlorococcus marinus XMU1408</name>
    <dbReference type="NCBI Taxonomy" id="2213228"/>
    <lineage>
        <taxon>Bacteria</taxon>
        <taxon>Bacillati</taxon>
        <taxon>Cyanobacteriota</taxon>
        <taxon>Cyanophyceae</taxon>
        <taxon>Synechococcales</taxon>
        <taxon>Prochlorococcaceae</taxon>
        <taxon>Prochlorococcus</taxon>
    </lineage>
</organism>
<dbReference type="PANTHER" id="PTHR47245:SF1">
    <property type="entry name" value="FOLDASE PROTEIN PRSA"/>
    <property type="match status" value="1"/>
</dbReference>
<dbReference type="Gene3D" id="3.10.50.40">
    <property type="match status" value="1"/>
</dbReference>
<dbReference type="AlphaFoldDB" id="A0A318QY34"/>
<keyword evidence="5 6" id="KW-0413">Isomerase</keyword>
<dbReference type="Proteomes" id="UP000247807">
    <property type="component" value="Unassembled WGS sequence"/>
</dbReference>
<reference evidence="8 9" key="1">
    <citation type="journal article" date="2018" name="Appl. Environ. Microbiol.">
        <title>Genome rearrangement shapes Prochlorococcus ecological adaptation.</title>
        <authorList>
            <person name="Yan W."/>
            <person name="Wei S."/>
            <person name="Wang Q."/>
            <person name="Xiao X."/>
            <person name="Zeng Q."/>
            <person name="Jiao N."/>
            <person name="Zhang R."/>
        </authorList>
    </citation>
    <scope>NUCLEOTIDE SEQUENCE [LARGE SCALE GENOMIC DNA]</scope>
    <source>
        <strain evidence="8 9">XMU1408</strain>
    </source>
</reference>
<dbReference type="InterPro" id="IPR050245">
    <property type="entry name" value="PrsA_foldase"/>
</dbReference>
<evidence type="ECO:0000256" key="4">
    <source>
        <dbReference type="ARBA" id="ARBA00023110"/>
    </source>
</evidence>
<evidence type="ECO:0000256" key="5">
    <source>
        <dbReference type="ARBA" id="ARBA00023235"/>
    </source>
</evidence>
<evidence type="ECO:0000256" key="6">
    <source>
        <dbReference type="PROSITE-ProRule" id="PRU00278"/>
    </source>
</evidence>
<keyword evidence="4 6" id="KW-0697">Rotamase</keyword>